<keyword evidence="1" id="KW-0812">Transmembrane</keyword>
<sequence length="303" mass="33854">MDWMLLKLTCGFICVDEETNENSPFGSNYMLATSGFMITLAFCVPLTFLDLVDNIKVNVLANYIVSISQILCLFSAMTKDYIPLVSNDQSQVVGTVLFNYAFITTIPSWVNDLRPDVCIRKSIWYSVVISTASYSALGILGGMAYQMGLASNIIAQINASSHLSQLLYSGCGFINDQKRKGQHYIIEIVHREKGLESTPKKENKTKQSNEFLVNSAIVTPSSPKLKVSGTPIGTINEKTSSNVDVVDKDQNRPSRAINLEKARQILDMHILKKLTLIHDIDEIYLNKPSKNSFVAFPIQRKRE</sequence>
<keyword evidence="3" id="KW-1185">Reference proteome</keyword>
<keyword evidence="1" id="KW-1133">Transmembrane helix</keyword>
<protein>
    <submittedName>
        <fullName evidence="2">8609_t:CDS:1</fullName>
    </submittedName>
</protein>
<evidence type="ECO:0000313" key="2">
    <source>
        <dbReference type="EMBL" id="CAG8537683.1"/>
    </source>
</evidence>
<reference evidence="2" key="1">
    <citation type="submission" date="2021-06" db="EMBL/GenBank/DDBJ databases">
        <authorList>
            <person name="Kallberg Y."/>
            <person name="Tangrot J."/>
            <person name="Rosling A."/>
        </authorList>
    </citation>
    <scope>NUCLEOTIDE SEQUENCE</scope>
    <source>
        <strain evidence="2">UK204</strain>
    </source>
</reference>
<proteinExistence type="predicted"/>
<dbReference type="AlphaFoldDB" id="A0A9N9ARN3"/>
<keyword evidence="1" id="KW-0472">Membrane</keyword>
<feature type="transmembrane region" description="Helical" evidence="1">
    <location>
        <begin position="90"/>
        <end position="110"/>
    </location>
</feature>
<dbReference type="PANTHER" id="PTHR16189">
    <property type="entry name" value="TRANSMEMBRANE PROTEIN 104-RELATED"/>
    <property type="match status" value="1"/>
</dbReference>
<evidence type="ECO:0000256" key="1">
    <source>
        <dbReference type="SAM" id="Phobius"/>
    </source>
</evidence>
<feature type="transmembrane region" description="Helical" evidence="1">
    <location>
        <begin position="59"/>
        <end position="78"/>
    </location>
</feature>
<feature type="transmembrane region" description="Helical" evidence="1">
    <location>
        <begin position="122"/>
        <end position="145"/>
    </location>
</feature>
<dbReference type="OrthoDB" id="294541at2759"/>
<dbReference type="EMBL" id="CAJVPQ010001192">
    <property type="protein sequence ID" value="CAG8537683.1"/>
    <property type="molecule type" value="Genomic_DNA"/>
</dbReference>
<dbReference type="PANTHER" id="PTHR16189:SF3">
    <property type="entry name" value="AMINO ACID TRANSPORTER TRANSMEMBRANE DOMAIN-CONTAINING PROTEIN"/>
    <property type="match status" value="1"/>
</dbReference>
<name>A0A9N9ARN3_9GLOM</name>
<gene>
    <name evidence="2" type="ORF">FCALED_LOCUS5484</name>
</gene>
<dbReference type="Proteomes" id="UP000789570">
    <property type="component" value="Unassembled WGS sequence"/>
</dbReference>
<feature type="transmembrane region" description="Helical" evidence="1">
    <location>
        <begin position="29"/>
        <end position="52"/>
    </location>
</feature>
<comment type="caution">
    <text evidence="2">The sequence shown here is derived from an EMBL/GenBank/DDBJ whole genome shotgun (WGS) entry which is preliminary data.</text>
</comment>
<accession>A0A9N9ARN3</accession>
<organism evidence="2 3">
    <name type="scientific">Funneliformis caledonium</name>
    <dbReference type="NCBI Taxonomy" id="1117310"/>
    <lineage>
        <taxon>Eukaryota</taxon>
        <taxon>Fungi</taxon>
        <taxon>Fungi incertae sedis</taxon>
        <taxon>Mucoromycota</taxon>
        <taxon>Glomeromycotina</taxon>
        <taxon>Glomeromycetes</taxon>
        <taxon>Glomerales</taxon>
        <taxon>Glomeraceae</taxon>
        <taxon>Funneliformis</taxon>
    </lineage>
</organism>
<evidence type="ECO:0000313" key="3">
    <source>
        <dbReference type="Proteomes" id="UP000789570"/>
    </source>
</evidence>